<protein>
    <submittedName>
        <fullName evidence="1">Holliday junction resolvase</fullName>
    </submittedName>
</protein>
<organism evidence="1 2">
    <name type="scientific">Pseudomonas phage Phabio</name>
    <dbReference type="NCBI Taxonomy" id="2006668"/>
    <lineage>
        <taxon>Viruses</taxon>
        <taxon>Duplodnaviria</taxon>
        <taxon>Heunggongvirae</taxon>
        <taxon>Uroviricota</taxon>
        <taxon>Caudoviricetes</taxon>
        <taxon>Chimalliviridae</taxon>
        <taxon>Phabiovirus</taxon>
        <taxon>Phabiovirus phabio</taxon>
    </lineage>
</organism>
<dbReference type="InterPro" id="IPR036397">
    <property type="entry name" value="RNaseH_sf"/>
</dbReference>
<dbReference type="SUPFAM" id="SSF53098">
    <property type="entry name" value="Ribonuclease H-like"/>
    <property type="match status" value="1"/>
</dbReference>
<accession>A0A1Y0SYL4</accession>
<dbReference type="Gene3D" id="3.30.420.10">
    <property type="entry name" value="Ribonuclease H-like superfamily/Ribonuclease H"/>
    <property type="match status" value="1"/>
</dbReference>
<reference evidence="1 2" key="1">
    <citation type="submission" date="2017-05" db="EMBL/GenBank/DDBJ databases">
        <authorList>
            <person name="Song R."/>
            <person name="Chenine A.L."/>
            <person name="Ruprecht R.M."/>
        </authorList>
    </citation>
    <scope>NUCLEOTIDE SEQUENCE [LARGE SCALE GENOMIC DNA]</scope>
</reference>
<keyword evidence="2" id="KW-1185">Reference proteome</keyword>
<dbReference type="InterPro" id="IPR012337">
    <property type="entry name" value="RNaseH-like_sf"/>
</dbReference>
<dbReference type="EMBL" id="MF042360">
    <property type="protein sequence ID" value="ARV76843.1"/>
    <property type="molecule type" value="Genomic_DNA"/>
</dbReference>
<name>A0A1Y0SYL4_9CAUD</name>
<dbReference type="Proteomes" id="UP000225448">
    <property type="component" value="Segment"/>
</dbReference>
<evidence type="ECO:0000313" key="2">
    <source>
        <dbReference type="Proteomes" id="UP000225448"/>
    </source>
</evidence>
<sequence>MLVMPKSKQAFRVAGFDPGSSNLGFSLVEDTLDGKPSIVKESFTVKLKDTQFGYANIGDQHGSRVVRLMIMHDEVLNLLRKHRPHAVVIESNYLGKFATSFAALVECVFIIRQAVYTYDPYMQLYMVDPTTVKLNTGMKKVKGTDKEDVRRHLRACEDLEWEVDIDTLDEHSVDASAIAYYYIKQLL</sequence>
<proteinExistence type="predicted"/>
<evidence type="ECO:0000313" key="1">
    <source>
        <dbReference type="EMBL" id="ARV76843.1"/>
    </source>
</evidence>
<dbReference type="GO" id="GO:0003676">
    <property type="term" value="F:nucleic acid binding"/>
    <property type="evidence" value="ECO:0007669"/>
    <property type="project" value="InterPro"/>
</dbReference>
<gene>
    <name evidence="1" type="ORF">PHABIO_212</name>
</gene>